<evidence type="ECO:0000256" key="3">
    <source>
        <dbReference type="ARBA" id="ARBA00012333"/>
    </source>
</evidence>
<evidence type="ECO:0000256" key="12">
    <source>
        <dbReference type="ARBA" id="ARBA00051096"/>
    </source>
</evidence>
<dbReference type="AlphaFoldDB" id="A0A227KTW1"/>
<evidence type="ECO:0000256" key="2">
    <source>
        <dbReference type="ARBA" id="ARBA00008642"/>
    </source>
</evidence>
<gene>
    <name evidence="13" type="primary">fabH</name>
    <name evidence="16" type="ORF">ADH67_03105</name>
</gene>
<dbReference type="EMBL" id="NHMP01000001">
    <property type="protein sequence ID" value="OXE51297.1"/>
    <property type="molecule type" value="Genomic_DNA"/>
</dbReference>
<keyword evidence="5 13" id="KW-0444">Lipid biosynthesis</keyword>
<dbReference type="PANTHER" id="PTHR34069:SF2">
    <property type="entry name" value="BETA-KETOACYL-[ACYL-CARRIER-PROTEIN] SYNTHASE III"/>
    <property type="match status" value="1"/>
</dbReference>
<dbReference type="InterPro" id="IPR013751">
    <property type="entry name" value="ACP_syn_III_N"/>
</dbReference>
<dbReference type="FunFam" id="3.40.47.10:FF:000004">
    <property type="entry name" value="3-oxoacyl-[acyl-carrier-protein] synthase 3"/>
    <property type="match status" value="1"/>
</dbReference>
<comment type="subcellular location">
    <subcellularLocation>
        <location evidence="13">Cytoplasm</location>
    </subcellularLocation>
</comment>
<evidence type="ECO:0000256" key="5">
    <source>
        <dbReference type="ARBA" id="ARBA00022516"/>
    </source>
</evidence>
<feature type="domain" description="Beta-ketoacyl-[acyl-carrier-protein] synthase III C-terminal" evidence="14">
    <location>
        <begin position="239"/>
        <end position="328"/>
    </location>
</feature>
<feature type="active site" evidence="13">
    <location>
        <position position="255"/>
    </location>
</feature>
<evidence type="ECO:0000256" key="4">
    <source>
        <dbReference type="ARBA" id="ARBA00022490"/>
    </source>
</evidence>
<evidence type="ECO:0000256" key="6">
    <source>
        <dbReference type="ARBA" id="ARBA00022679"/>
    </source>
</evidence>
<evidence type="ECO:0000256" key="7">
    <source>
        <dbReference type="ARBA" id="ARBA00022832"/>
    </source>
</evidence>
<dbReference type="EC" id="2.3.1.180" evidence="3 13"/>
<dbReference type="GO" id="GO:0005737">
    <property type="term" value="C:cytoplasm"/>
    <property type="evidence" value="ECO:0007669"/>
    <property type="project" value="UniProtKB-SubCell"/>
</dbReference>
<dbReference type="NCBIfam" id="NF006829">
    <property type="entry name" value="PRK09352.1"/>
    <property type="match status" value="1"/>
</dbReference>
<evidence type="ECO:0000256" key="9">
    <source>
        <dbReference type="ARBA" id="ARBA00023160"/>
    </source>
</evidence>
<evidence type="ECO:0000256" key="10">
    <source>
        <dbReference type="ARBA" id="ARBA00023268"/>
    </source>
</evidence>
<comment type="domain">
    <text evidence="13">The last Arg residue of the ACP-binding site is essential for the weak association between ACP/AcpP and FabH.</text>
</comment>
<keyword evidence="7 13" id="KW-0276">Fatty acid metabolism</keyword>
<keyword evidence="17" id="KW-1185">Reference proteome</keyword>
<comment type="caution">
    <text evidence="16">The sequence shown here is derived from an EMBL/GenBank/DDBJ whole genome shotgun (WGS) entry which is preliminary data.</text>
</comment>
<dbReference type="Proteomes" id="UP000214610">
    <property type="component" value="Unassembled WGS sequence"/>
</dbReference>
<organism evidence="16 17">
    <name type="scientific">Turicimonas muris</name>
    <dbReference type="NCBI Taxonomy" id="1796652"/>
    <lineage>
        <taxon>Bacteria</taxon>
        <taxon>Pseudomonadati</taxon>
        <taxon>Pseudomonadota</taxon>
        <taxon>Betaproteobacteria</taxon>
        <taxon>Burkholderiales</taxon>
        <taxon>Sutterellaceae</taxon>
        <taxon>Turicimonas</taxon>
    </lineage>
</organism>
<proteinExistence type="inferred from homology"/>
<feature type="region of interest" description="ACP-binding" evidence="13">
    <location>
        <begin position="256"/>
        <end position="260"/>
    </location>
</feature>
<evidence type="ECO:0000313" key="16">
    <source>
        <dbReference type="EMBL" id="OXE51297.1"/>
    </source>
</evidence>
<dbReference type="PANTHER" id="PTHR34069">
    <property type="entry name" value="3-OXOACYL-[ACYL-CARRIER-PROTEIN] SYNTHASE 3"/>
    <property type="match status" value="1"/>
</dbReference>
<evidence type="ECO:0000256" key="13">
    <source>
        <dbReference type="HAMAP-Rule" id="MF_01815"/>
    </source>
</evidence>
<dbReference type="RefSeq" id="WP_066591543.1">
    <property type="nucleotide sequence ID" value="NZ_CAJTBZ010000022.1"/>
</dbReference>
<keyword evidence="6 13" id="KW-0808">Transferase</keyword>
<dbReference type="GO" id="GO:0004315">
    <property type="term" value="F:3-oxoacyl-[acyl-carrier-protein] synthase activity"/>
    <property type="evidence" value="ECO:0007669"/>
    <property type="project" value="InterPro"/>
</dbReference>
<keyword evidence="8 13" id="KW-0443">Lipid metabolism</keyword>
<keyword evidence="10 13" id="KW-0511">Multifunctional enzyme</keyword>
<comment type="function">
    <text evidence="13">Catalyzes the condensation reaction of fatty acid synthesis by the addition to an acyl acceptor of two carbons from malonyl-ACP. Catalyzes the first condensation reaction which initiates fatty acid synthesis and may therefore play a role in governing the total rate of fatty acid production. Possesses both acetoacetyl-ACP synthase and acetyl transacylase activities. Its substrate specificity determines the biosynthesis of branched-chain and/or straight-chain of fatty acids.</text>
</comment>
<comment type="pathway">
    <text evidence="1 13">Lipid metabolism; fatty acid biosynthesis.</text>
</comment>
<reference evidence="17" key="1">
    <citation type="submission" date="2017-05" db="EMBL/GenBank/DDBJ databases">
        <title>Improved OligoMM genomes.</title>
        <authorList>
            <person name="Garzetti D."/>
        </authorList>
    </citation>
    <scope>NUCLEOTIDE SEQUENCE [LARGE SCALE GENOMIC DNA]</scope>
    <source>
        <strain evidence="17">YL45</strain>
    </source>
</reference>
<evidence type="ECO:0000259" key="15">
    <source>
        <dbReference type="Pfam" id="PF08545"/>
    </source>
</evidence>
<keyword evidence="4 13" id="KW-0963">Cytoplasm</keyword>
<dbReference type="GO" id="GO:0006633">
    <property type="term" value="P:fatty acid biosynthetic process"/>
    <property type="evidence" value="ECO:0007669"/>
    <property type="project" value="UniProtKB-UniRule"/>
</dbReference>
<dbReference type="GO" id="GO:0044550">
    <property type="term" value="P:secondary metabolite biosynthetic process"/>
    <property type="evidence" value="ECO:0007669"/>
    <property type="project" value="TreeGrafter"/>
</dbReference>
<dbReference type="NCBIfam" id="TIGR00747">
    <property type="entry name" value="fabH"/>
    <property type="match status" value="1"/>
</dbReference>
<name>A0A227KTW1_9BURK</name>
<dbReference type="InterPro" id="IPR016039">
    <property type="entry name" value="Thiolase-like"/>
</dbReference>
<dbReference type="UniPathway" id="UPA00094"/>
<dbReference type="Gene3D" id="3.40.47.10">
    <property type="match status" value="1"/>
</dbReference>
<dbReference type="Pfam" id="PF08541">
    <property type="entry name" value="ACP_syn_III_C"/>
    <property type="match status" value="1"/>
</dbReference>
<dbReference type="Pfam" id="PF08545">
    <property type="entry name" value="ACP_syn_III"/>
    <property type="match status" value="1"/>
</dbReference>
<comment type="subunit">
    <text evidence="13">Homodimer.</text>
</comment>
<evidence type="ECO:0000259" key="14">
    <source>
        <dbReference type="Pfam" id="PF08541"/>
    </source>
</evidence>
<dbReference type="CDD" id="cd00830">
    <property type="entry name" value="KAS_III"/>
    <property type="match status" value="1"/>
</dbReference>
<feature type="active site" evidence="13">
    <location>
        <position position="121"/>
    </location>
</feature>
<accession>A0A227KTW1</accession>
<evidence type="ECO:0000313" key="17">
    <source>
        <dbReference type="Proteomes" id="UP000214610"/>
    </source>
</evidence>
<dbReference type="InterPro" id="IPR013747">
    <property type="entry name" value="ACP_syn_III_C"/>
</dbReference>
<dbReference type="HAMAP" id="MF_01815">
    <property type="entry name" value="FabH"/>
    <property type="match status" value="1"/>
</dbReference>
<keyword evidence="11 13" id="KW-0012">Acyltransferase</keyword>
<comment type="catalytic activity">
    <reaction evidence="12">
        <text>malonyl-[ACP] + acetyl-CoA + H(+) = 3-oxobutanoyl-[ACP] + CO2 + CoA</text>
        <dbReference type="Rhea" id="RHEA:12080"/>
        <dbReference type="Rhea" id="RHEA-COMP:9623"/>
        <dbReference type="Rhea" id="RHEA-COMP:9625"/>
        <dbReference type="ChEBI" id="CHEBI:15378"/>
        <dbReference type="ChEBI" id="CHEBI:16526"/>
        <dbReference type="ChEBI" id="CHEBI:57287"/>
        <dbReference type="ChEBI" id="CHEBI:57288"/>
        <dbReference type="ChEBI" id="CHEBI:78449"/>
        <dbReference type="ChEBI" id="CHEBI:78450"/>
        <dbReference type="EC" id="2.3.1.180"/>
    </reaction>
    <physiologicalReaction direction="left-to-right" evidence="12">
        <dbReference type="Rhea" id="RHEA:12081"/>
    </physiologicalReaction>
</comment>
<dbReference type="InterPro" id="IPR004655">
    <property type="entry name" value="FabH"/>
</dbReference>
<dbReference type="GO" id="GO:0033818">
    <property type="term" value="F:beta-ketoacyl-acyl-carrier-protein synthase III activity"/>
    <property type="evidence" value="ECO:0007669"/>
    <property type="project" value="UniProtKB-UniRule"/>
</dbReference>
<dbReference type="GeneID" id="78363501"/>
<feature type="active site" evidence="13">
    <location>
        <position position="285"/>
    </location>
</feature>
<sequence length="328" mass="34881">MEQTVFSRILSTGSALPKQCVSNKELAERLNAEGVETSDEWIKTRTGIEQRYLVSEGETTVTLAVEAAKLALSRTSLSPEDIDLVIVATTTPDNIFPSCACQVQAALGCTNAAAFDLQAVCSGFAYSLCTADSMIKSGNFKKVLVIGSESLSRILDWQDRTTCVLFGDGAGAVILEASSEPGILSYTMKADGVLGEKVLRADGRIENGKLVGNPYIFMNGKAVFKAAVEKMTESGREVLEKVGLKPADVSLFVPHQANLRIMSMVTDKLGINSENMMVSVNSHGNTSAASIPLALDKAASSGRIKRGDILLLQGVGGGFTWASVLLKY</sequence>
<evidence type="ECO:0000256" key="8">
    <source>
        <dbReference type="ARBA" id="ARBA00023098"/>
    </source>
</evidence>
<evidence type="ECO:0000256" key="1">
    <source>
        <dbReference type="ARBA" id="ARBA00005194"/>
    </source>
</evidence>
<comment type="similarity">
    <text evidence="2 13">Belongs to the thiolase-like superfamily. FabH family.</text>
</comment>
<keyword evidence="9 13" id="KW-0275">Fatty acid biosynthesis</keyword>
<evidence type="ECO:0000256" key="11">
    <source>
        <dbReference type="ARBA" id="ARBA00023315"/>
    </source>
</evidence>
<protein>
    <recommendedName>
        <fullName evidence="3 13">Beta-ketoacyl-[acyl-carrier-protein] synthase III</fullName>
        <shortName evidence="13">Beta-ketoacyl-ACP synthase III</shortName>
        <shortName evidence="13">KAS III</shortName>
        <ecNumber evidence="3 13">2.3.1.180</ecNumber>
    </recommendedName>
    <alternativeName>
        <fullName evidence="13">3-oxoacyl-[acyl-carrier-protein] synthase 3</fullName>
    </alternativeName>
    <alternativeName>
        <fullName evidence="13">3-oxoacyl-[acyl-carrier-protein] synthase III</fullName>
    </alternativeName>
</protein>
<dbReference type="SUPFAM" id="SSF53901">
    <property type="entry name" value="Thiolase-like"/>
    <property type="match status" value="1"/>
</dbReference>
<feature type="domain" description="Beta-ketoacyl-[acyl-carrier-protein] synthase III N-terminal" evidence="15">
    <location>
        <begin position="115"/>
        <end position="192"/>
    </location>
</feature>